<gene>
    <name evidence="8" type="ORF">SSP0437_LOCUS3168</name>
    <name evidence="9" type="ORF">SSP0437_LOCUS3169</name>
</gene>
<evidence type="ECO:0000256" key="6">
    <source>
        <dbReference type="ARBA" id="ARBA00023328"/>
    </source>
</evidence>
<organism evidence="8">
    <name type="scientific">Sexangularia sp. CB-2014</name>
    <dbReference type="NCBI Taxonomy" id="1486929"/>
    <lineage>
        <taxon>Eukaryota</taxon>
        <taxon>Amoebozoa</taxon>
        <taxon>Tubulinea</taxon>
        <taxon>Elardia</taxon>
        <taxon>Arcellinida</taxon>
        <taxon>Arcellinida incertae sedis</taxon>
        <taxon>Sexangularia</taxon>
    </lineage>
</organism>
<sequence>MTHLIPGDAVAFTDKQYIRKMMVRFNVPELHKAMDGWGVVAHDLAKRDVIQLIMKARFESGMSYSDYADLDVLFTQLRPTSKRWTSLELIPFSDHSFDDAPVDSSPAEVVRKFTEHLSRFAMVYTKATSFSGATWIKYVLSEGVLSVDEASKIGSLAEGRAARRSGELPVSASGIVVYYPKASHVFVSSRLKEYHPFVMSAIAVATGSASVHHAGLSGSHVESLANMMLFQASQGAFAKYRQGSDESKAVAGPLDRRAGAAKRQRPGVAEALERAEQDARDDAEAPRKLLVTEDRAQRNELRDAAERAFGREGDAPTLDTFTFNCNTALDNLGIVPMTVKMRGRAVIAGLRTAQDAGLLMQPIPRHLAQLASLGKNVVSVPLDTDDKAKAGRNMHTSAVAHVDTTALKVPEGTANRVYTKSRAWPAAGGRARSPPGSPAKALGVAASTMRERRSSSGAGQSSLPPATATPSPARSSRRSSAGGSASLASPTSPDVADDDVVLLKL</sequence>
<feature type="region of interest" description="Disordered" evidence="7">
    <location>
        <begin position="248"/>
        <end position="296"/>
    </location>
</feature>
<name>A0A6U0IAC4_9EUKA</name>
<dbReference type="AlphaFoldDB" id="A0A6U0IAC4"/>
<evidence type="ECO:0000256" key="3">
    <source>
        <dbReference type="ARBA" id="ARBA00005566"/>
    </source>
</evidence>
<protein>
    <submittedName>
        <fullName evidence="8">Uncharacterized protein</fullName>
    </submittedName>
</protein>
<evidence type="ECO:0000256" key="4">
    <source>
        <dbReference type="ARBA" id="ARBA00022454"/>
    </source>
</evidence>
<feature type="compositionally biased region" description="Basic and acidic residues" evidence="7">
    <location>
        <begin position="271"/>
        <end position="296"/>
    </location>
</feature>
<accession>A0A6U0IAC4</accession>
<dbReference type="GO" id="GO:0000775">
    <property type="term" value="C:chromosome, centromeric region"/>
    <property type="evidence" value="ECO:0007669"/>
    <property type="project" value="UniProtKB-SubCell"/>
</dbReference>
<keyword evidence="4" id="KW-0158">Chromosome</keyword>
<feature type="compositionally biased region" description="Low complexity" evidence="7">
    <location>
        <begin position="461"/>
        <end position="494"/>
    </location>
</feature>
<keyword evidence="5" id="KW-0539">Nucleus</keyword>
<dbReference type="InterPro" id="IPR052011">
    <property type="entry name" value="CENP-NAC/CAD_complex"/>
</dbReference>
<dbReference type="PANTHER" id="PTHR46790:SF1">
    <property type="entry name" value="CENTROMERE PROTEIN N"/>
    <property type="match status" value="1"/>
</dbReference>
<dbReference type="InterPro" id="IPR007902">
    <property type="entry name" value="Chl4/mis15/CENP-N"/>
</dbReference>
<feature type="region of interest" description="Disordered" evidence="7">
    <location>
        <begin position="425"/>
        <end position="500"/>
    </location>
</feature>
<dbReference type="EMBL" id="HBGL01004122">
    <property type="protein sequence ID" value="CAD9291257.1"/>
    <property type="molecule type" value="Transcribed_RNA"/>
</dbReference>
<keyword evidence="6" id="KW-0137">Centromere</keyword>
<evidence type="ECO:0000256" key="7">
    <source>
        <dbReference type="SAM" id="MobiDB-lite"/>
    </source>
</evidence>
<comment type="subcellular location">
    <subcellularLocation>
        <location evidence="2">Chromosome</location>
        <location evidence="2">Centromere</location>
    </subcellularLocation>
    <subcellularLocation>
        <location evidence="1">Nucleus</location>
    </subcellularLocation>
</comment>
<dbReference type="EMBL" id="HBGL01004123">
    <property type="protein sequence ID" value="CAD9291259.1"/>
    <property type="molecule type" value="Transcribed_RNA"/>
</dbReference>
<feature type="compositionally biased region" description="Basic and acidic residues" evidence="7">
    <location>
        <begin position="248"/>
        <end position="258"/>
    </location>
</feature>
<reference evidence="8" key="1">
    <citation type="submission" date="2021-01" db="EMBL/GenBank/DDBJ databases">
        <authorList>
            <person name="Corre E."/>
            <person name="Pelletier E."/>
            <person name="Niang G."/>
            <person name="Scheremetjew M."/>
            <person name="Finn R."/>
            <person name="Kale V."/>
            <person name="Holt S."/>
            <person name="Cochrane G."/>
            <person name="Meng A."/>
            <person name="Brown T."/>
            <person name="Cohen L."/>
        </authorList>
    </citation>
    <scope>NUCLEOTIDE SEQUENCE</scope>
    <source>
        <strain evidence="8">ATCC 50979</strain>
    </source>
</reference>
<evidence type="ECO:0000313" key="9">
    <source>
        <dbReference type="EMBL" id="CAD9291259.1"/>
    </source>
</evidence>
<evidence type="ECO:0000256" key="5">
    <source>
        <dbReference type="ARBA" id="ARBA00023242"/>
    </source>
</evidence>
<proteinExistence type="inferred from homology"/>
<comment type="similarity">
    <text evidence="3">Belongs to the CENP-N/CHL4 family.</text>
</comment>
<evidence type="ECO:0000256" key="1">
    <source>
        <dbReference type="ARBA" id="ARBA00004123"/>
    </source>
</evidence>
<evidence type="ECO:0000313" key="8">
    <source>
        <dbReference type="EMBL" id="CAD9291257.1"/>
    </source>
</evidence>
<evidence type="ECO:0000256" key="2">
    <source>
        <dbReference type="ARBA" id="ARBA00004584"/>
    </source>
</evidence>
<dbReference type="Pfam" id="PF05238">
    <property type="entry name" value="CENP-N"/>
    <property type="match status" value="1"/>
</dbReference>
<dbReference type="GO" id="GO:0007059">
    <property type="term" value="P:chromosome segregation"/>
    <property type="evidence" value="ECO:0007669"/>
    <property type="project" value="InterPro"/>
</dbReference>
<dbReference type="GO" id="GO:0034080">
    <property type="term" value="P:CENP-A containing chromatin assembly"/>
    <property type="evidence" value="ECO:0007669"/>
    <property type="project" value="InterPro"/>
</dbReference>
<dbReference type="GO" id="GO:0005654">
    <property type="term" value="C:nucleoplasm"/>
    <property type="evidence" value="ECO:0007669"/>
    <property type="project" value="TreeGrafter"/>
</dbReference>
<dbReference type="PANTHER" id="PTHR46790">
    <property type="entry name" value="CENTROMERE PROTEIN N"/>
    <property type="match status" value="1"/>
</dbReference>